<comment type="caution">
    <text evidence="2">The sequence shown here is derived from an EMBL/GenBank/DDBJ whole genome shotgun (WGS) entry which is preliminary data.</text>
</comment>
<gene>
    <name evidence="2" type="ORF">C7999DRAFT_35592</name>
</gene>
<evidence type="ECO:0000313" key="2">
    <source>
        <dbReference type="EMBL" id="KAK4244055.1"/>
    </source>
</evidence>
<organism evidence="2 3">
    <name type="scientific">Corynascus novoguineensis</name>
    <dbReference type="NCBI Taxonomy" id="1126955"/>
    <lineage>
        <taxon>Eukaryota</taxon>
        <taxon>Fungi</taxon>
        <taxon>Dikarya</taxon>
        <taxon>Ascomycota</taxon>
        <taxon>Pezizomycotina</taxon>
        <taxon>Sordariomycetes</taxon>
        <taxon>Sordariomycetidae</taxon>
        <taxon>Sordariales</taxon>
        <taxon>Chaetomiaceae</taxon>
        <taxon>Corynascus</taxon>
    </lineage>
</organism>
<dbReference type="Proteomes" id="UP001303647">
    <property type="component" value="Unassembled WGS sequence"/>
</dbReference>
<evidence type="ECO:0000256" key="1">
    <source>
        <dbReference type="SAM" id="MobiDB-lite"/>
    </source>
</evidence>
<name>A0AAN7HJ78_9PEZI</name>
<protein>
    <submittedName>
        <fullName evidence="2">Uncharacterized protein</fullName>
    </submittedName>
</protein>
<accession>A0AAN7HJ78</accession>
<reference evidence="2" key="2">
    <citation type="submission" date="2023-05" db="EMBL/GenBank/DDBJ databases">
        <authorList>
            <consortium name="Lawrence Berkeley National Laboratory"/>
            <person name="Steindorff A."/>
            <person name="Hensen N."/>
            <person name="Bonometti L."/>
            <person name="Westerberg I."/>
            <person name="Brannstrom I.O."/>
            <person name="Guillou S."/>
            <person name="Cros-Aarteil S."/>
            <person name="Calhoun S."/>
            <person name="Haridas S."/>
            <person name="Kuo A."/>
            <person name="Mondo S."/>
            <person name="Pangilinan J."/>
            <person name="Riley R."/>
            <person name="Labutti K."/>
            <person name="Andreopoulos B."/>
            <person name="Lipzen A."/>
            <person name="Chen C."/>
            <person name="Yanf M."/>
            <person name="Daum C."/>
            <person name="Ng V."/>
            <person name="Clum A."/>
            <person name="Ohm R."/>
            <person name="Martin F."/>
            <person name="Silar P."/>
            <person name="Natvig D."/>
            <person name="Lalanne C."/>
            <person name="Gautier V."/>
            <person name="Ament-Velasquez S.L."/>
            <person name="Kruys A."/>
            <person name="Hutchinson M.I."/>
            <person name="Powell A.J."/>
            <person name="Barry K."/>
            <person name="Miller A.N."/>
            <person name="Grigoriev I.V."/>
            <person name="Debuchy R."/>
            <person name="Gladieux P."/>
            <person name="Thoren M.H."/>
            <person name="Johannesson H."/>
        </authorList>
    </citation>
    <scope>NUCLEOTIDE SEQUENCE</scope>
    <source>
        <strain evidence="2">CBS 359.72</strain>
    </source>
</reference>
<dbReference type="EMBL" id="MU857761">
    <property type="protein sequence ID" value="KAK4244055.1"/>
    <property type="molecule type" value="Genomic_DNA"/>
</dbReference>
<proteinExistence type="predicted"/>
<keyword evidence="3" id="KW-1185">Reference proteome</keyword>
<dbReference type="AlphaFoldDB" id="A0AAN7HJ78"/>
<sequence>MAGRSRRVYFEDEIRAAEARRTRGSSQNNRGGRSRSAERVHGLFDDAEMSQGRDRIVDRDTYDQLLRENQYLRIELRDVESARAWVDQLLRENEELKQENRDLRQAGSGYVSDANDGASARKDTKLRKKVAKLEVEVDDLKSKLSDSKAKATKWRKLYDDLNQAYEDVKRREKDAQRRVDIVRQNITLIEADKIRLEQENASLKTGGLDRDLEERLRRRHTKF</sequence>
<evidence type="ECO:0000313" key="3">
    <source>
        <dbReference type="Proteomes" id="UP001303647"/>
    </source>
</evidence>
<reference evidence="2" key="1">
    <citation type="journal article" date="2023" name="Mol. Phylogenet. Evol.">
        <title>Genome-scale phylogeny and comparative genomics of the fungal order Sordariales.</title>
        <authorList>
            <person name="Hensen N."/>
            <person name="Bonometti L."/>
            <person name="Westerberg I."/>
            <person name="Brannstrom I.O."/>
            <person name="Guillou S."/>
            <person name="Cros-Aarteil S."/>
            <person name="Calhoun S."/>
            <person name="Haridas S."/>
            <person name="Kuo A."/>
            <person name="Mondo S."/>
            <person name="Pangilinan J."/>
            <person name="Riley R."/>
            <person name="LaButti K."/>
            <person name="Andreopoulos B."/>
            <person name="Lipzen A."/>
            <person name="Chen C."/>
            <person name="Yan M."/>
            <person name="Daum C."/>
            <person name="Ng V."/>
            <person name="Clum A."/>
            <person name="Steindorff A."/>
            <person name="Ohm R.A."/>
            <person name="Martin F."/>
            <person name="Silar P."/>
            <person name="Natvig D.O."/>
            <person name="Lalanne C."/>
            <person name="Gautier V."/>
            <person name="Ament-Velasquez S.L."/>
            <person name="Kruys A."/>
            <person name="Hutchinson M.I."/>
            <person name="Powell A.J."/>
            <person name="Barry K."/>
            <person name="Miller A.N."/>
            <person name="Grigoriev I.V."/>
            <person name="Debuchy R."/>
            <person name="Gladieux P."/>
            <person name="Hiltunen Thoren M."/>
            <person name="Johannesson H."/>
        </authorList>
    </citation>
    <scope>NUCLEOTIDE SEQUENCE</scope>
    <source>
        <strain evidence="2">CBS 359.72</strain>
    </source>
</reference>
<feature type="region of interest" description="Disordered" evidence="1">
    <location>
        <begin position="18"/>
        <end position="40"/>
    </location>
</feature>
<feature type="region of interest" description="Disordered" evidence="1">
    <location>
        <begin position="100"/>
        <end position="125"/>
    </location>
</feature>